<name>A0A392VTZ4_9FABA</name>
<reference evidence="1 2" key="1">
    <citation type="journal article" date="2018" name="Front. Plant Sci.">
        <title>Red Clover (Trifolium pratense) and Zigzag Clover (T. medium) - A Picture of Genomic Similarities and Differences.</title>
        <authorList>
            <person name="Dluhosova J."/>
            <person name="Istvanek J."/>
            <person name="Nedelnik J."/>
            <person name="Repkova J."/>
        </authorList>
    </citation>
    <scope>NUCLEOTIDE SEQUENCE [LARGE SCALE GENOMIC DNA]</scope>
    <source>
        <strain evidence="2">cv. 10/8</strain>
        <tissue evidence="1">Leaf</tissue>
    </source>
</reference>
<comment type="caution">
    <text evidence="1">The sequence shown here is derived from an EMBL/GenBank/DDBJ whole genome shotgun (WGS) entry which is preliminary data.</text>
</comment>
<protein>
    <submittedName>
        <fullName evidence="1">Uncharacterized protein</fullName>
    </submittedName>
</protein>
<evidence type="ECO:0000313" key="2">
    <source>
        <dbReference type="Proteomes" id="UP000265520"/>
    </source>
</evidence>
<dbReference type="AlphaFoldDB" id="A0A392VTZ4"/>
<accession>A0A392VTZ4</accession>
<sequence length="52" mass="5545">MRSIGGTSFTYIVVISHHATVINRGGAIHNVIWNGRHDSSGDKLAKLAKGNS</sequence>
<proteinExistence type="predicted"/>
<dbReference type="EMBL" id="LXQA011244852">
    <property type="protein sequence ID" value="MCI90441.1"/>
    <property type="molecule type" value="Genomic_DNA"/>
</dbReference>
<organism evidence="1 2">
    <name type="scientific">Trifolium medium</name>
    <dbReference type="NCBI Taxonomy" id="97028"/>
    <lineage>
        <taxon>Eukaryota</taxon>
        <taxon>Viridiplantae</taxon>
        <taxon>Streptophyta</taxon>
        <taxon>Embryophyta</taxon>
        <taxon>Tracheophyta</taxon>
        <taxon>Spermatophyta</taxon>
        <taxon>Magnoliopsida</taxon>
        <taxon>eudicotyledons</taxon>
        <taxon>Gunneridae</taxon>
        <taxon>Pentapetalae</taxon>
        <taxon>rosids</taxon>
        <taxon>fabids</taxon>
        <taxon>Fabales</taxon>
        <taxon>Fabaceae</taxon>
        <taxon>Papilionoideae</taxon>
        <taxon>50 kb inversion clade</taxon>
        <taxon>NPAAA clade</taxon>
        <taxon>Hologalegina</taxon>
        <taxon>IRL clade</taxon>
        <taxon>Trifolieae</taxon>
        <taxon>Trifolium</taxon>
    </lineage>
</organism>
<feature type="non-terminal residue" evidence="1">
    <location>
        <position position="52"/>
    </location>
</feature>
<evidence type="ECO:0000313" key="1">
    <source>
        <dbReference type="EMBL" id="MCI90441.1"/>
    </source>
</evidence>
<dbReference type="Proteomes" id="UP000265520">
    <property type="component" value="Unassembled WGS sequence"/>
</dbReference>
<keyword evidence="2" id="KW-1185">Reference proteome</keyword>